<accession>A0A1M7Y3L1</accession>
<name>A0A1M7Y3L1_9BACT</name>
<dbReference type="Proteomes" id="UP000184603">
    <property type="component" value="Unassembled WGS sequence"/>
</dbReference>
<sequence>MKKILISSVLIIGLATGLAFAHGNNWGGHMMSGGNYGMMGGMGSGMMGPQMMDGNGYGDCPGAAWYGRDEESQKNYQEYLDKTTDLRKQMNDLRFDYMEAYRTPNADKATLLKIEQQMNDLRLKMLDIEKQIEPAK</sequence>
<organism evidence="2 3">
    <name type="scientific">Desulfopila aestuarii DSM 18488</name>
    <dbReference type="NCBI Taxonomy" id="1121416"/>
    <lineage>
        <taxon>Bacteria</taxon>
        <taxon>Pseudomonadati</taxon>
        <taxon>Thermodesulfobacteriota</taxon>
        <taxon>Desulfobulbia</taxon>
        <taxon>Desulfobulbales</taxon>
        <taxon>Desulfocapsaceae</taxon>
        <taxon>Desulfopila</taxon>
    </lineage>
</organism>
<dbReference type="AlphaFoldDB" id="A0A1M7Y3L1"/>
<evidence type="ECO:0000313" key="3">
    <source>
        <dbReference type="Proteomes" id="UP000184603"/>
    </source>
</evidence>
<dbReference type="EMBL" id="FRFE01000006">
    <property type="protein sequence ID" value="SHO46728.1"/>
    <property type="molecule type" value="Genomic_DNA"/>
</dbReference>
<feature type="chain" id="PRO_5012952343" description="Zinc resistance-associated protein" evidence="1">
    <location>
        <begin position="22"/>
        <end position="136"/>
    </location>
</feature>
<keyword evidence="1" id="KW-0732">Signal</keyword>
<gene>
    <name evidence="2" type="ORF">SAMN02745220_01612</name>
</gene>
<reference evidence="2 3" key="1">
    <citation type="submission" date="2016-12" db="EMBL/GenBank/DDBJ databases">
        <authorList>
            <person name="Song W.-J."/>
            <person name="Kurnit D.M."/>
        </authorList>
    </citation>
    <scope>NUCLEOTIDE SEQUENCE [LARGE SCALE GENOMIC DNA]</scope>
    <source>
        <strain evidence="2 3">DSM 18488</strain>
    </source>
</reference>
<feature type="signal peptide" evidence="1">
    <location>
        <begin position="1"/>
        <end position="21"/>
    </location>
</feature>
<evidence type="ECO:0008006" key="4">
    <source>
        <dbReference type="Google" id="ProtNLM"/>
    </source>
</evidence>
<dbReference type="Gene3D" id="1.20.120.1490">
    <property type="match status" value="1"/>
</dbReference>
<protein>
    <recommendedName>
        <fullName evidence="4">Zinc resistance-associated protein</fullName>
    </recommendedName>
</protein>
<keyword evidence="3" id="KW-1185">Reference proteome</keyword>
<proteinExistence type="predicted"/>
<evidence type="ECO:0000313" key="2">
    <source>
        <dbReference type="EMBL" id="SHO46728.1"/>
    </source>
</evidence>
<dbReference type="RefSeq" id="WP_073612937.1">
    <property type="nucleotide sequence ID" value="NZ_FRFE01000006.1"/>
</dbReference>
<dbReference type="OrthoDB" id="9952649at2"/>
<evidence type="ECO:0000256" key="1">
    <source>
        <dbReference type="SAM" id="SignalP"/>
    </source>
</evidence>